<feature type="region of interest" description="Disordered" evidence="1">
    <location>
        <begin position="1"/>
        <end position="23"/>
    </location>
</feature>
<reference evidence="3 4" key="1">
    <citation type="submission" date="2018-11" db="EMBL/GenBank/DDBJ databases">
        <authorList>
            <consortium name="Pathogen Informatics"/>
        </authorList>
    </citation>
    <scope>NUCLEOTIDE SEQUENCE [LARGE SCALE GENOMIC DNA]</scope>
</reference>
<gene>
    <name evidence="3" type="ORF">SVUK_LOCUS7164</name>
</gene>
<evidence type="ECO:0000313" key="3">
    <source>
        <dbReference type="EMBL" id="VDM72166.1"/>
    </source>
</evidence>
<dbReference type="InterPro" id="IPR036390">
    <property type="entry name" value="WH_DNA-bd_sf"/>
</dbReference>
<dbReference type="Proteomes" id="UP000270094">
    <property type="component" value="Unassembled WGS sequence"/>
</dbReference>
<dbReference type="Pfam" id="PF08839">
    <property type="entry name" value="CDT1"/>
    <property type="match status" value="1"/>
</dbReference>
<dbReference type="OrthoDB" id="5915520at2759"/>
<organism evidence="3 4">
    <name type="scientific">Strongylus vulgaris</name>
    <name type="common">Blood worm</name>
    <dbReference type="NCBI Taxonomy" id="40348"/>
    <lineage>
        <taxon>Eukaryota</taxon>
        <taxon>Metazoa</taxon>
        <taxon>Ecdysozoa</taxon>
        <taxon>Nematoda</taxon>
        <taxon>Chromadorea</taxon>
        <taxon>Rhabditida</taxon>
        <taxon>Rhabditina</taxon>
        <taxon>Rhabditomorpha</taxon>
        <taxon>Strongyloidea</taxon>
        <taxon>Strongylidae</taxon>
        <taxon>Strongylus</taxon>
    </lineage>
</organism>
<evidence type="ECO:0000256" key="1">
    <source>
        <dbReference type="SAM" id="MobiDB-lite"/>
    </source>
</evidence>
<protein>
    <recommendedName>
        <fullName evidence="2">CDT1 Geminin-binding domain-containing protein</fullName>
    </recommendedName>
</protein>
<dbReference type="SUPFAM" id="SSF46785">
    <property type="entry name" value="Winged helix' DNA-binding domain"/>
    <property type="match status" value="1"/>
</dbReference>
<name>A0A3P7IQ21_STRVU</name>
<dbReference type="InterPro" id="IPR014939">
    <property type="entry name" value="CDT1_Gemini-bd-like"/>
</dbReference>
<evidence type="ECO:0000313" key="4">
    <source>
        <dbReference type="Proteomes" id="UP000270094"/>
    </source>
</evidence>
<dbReference type="EMBL" id="UYYB01024045">
    <property type="protein sequence ID" value="VDM72166.1"/>
    <property type="molecule type" value="Genomic_DNA"/>
</dbReference>
<evidence type="ECO:0000259" key="2">
    <source>
        <dbReference type="Pfam" id="PF08839"/>
    </source>
</evidence>
<sequence length="186" mass="21160">MLPDTPVKEDEPPLPGVTPSKLLSPRKKVVNPVPREPVLDARPRLEGWRMTCRSHIFRHSLVEIAKKFHRKFMEKIGLFMNDSEYSKLRRFHPKFDLDVECGRIPEAEIPDVPHDDADRHFEMKDYLATVDDSVSLPNTVDAVLEELKSPVKKVISSATAVPLSPRQFAEKQASKPKGAMSLLERV</sequence>
<feature type="compositionally biased region" description="Basic and acidic residues" evidence="1">
    <location>
        <begin position="1"/>
        <end position="11"/>
    </location>
</feature>
<dbReference type="AlphaFoldDB" id="A0A3P7IQ21"/>
<proteinExistence type="predicted"/>
<keyword evidence="4" id="KW-1185">Reference proteome</keyword>
<accession>A0A3P7IQ21</accession>
<feature type="domain" description="CDT1 Geminin-binding" evidence="2">
    <location>
        <begin position="37"/>
        <end position="110"/>
    </location>
</feature>